<dbReference type="Proteomes" id="UP000824998">
    <property type="component" value="Unassembled WGS sequence"/>
</dbReference>
<dbReference type="OrthoDB" id="5979581at2759"/>
<dbReference type="AlphaFoldDB" id="A0A9P8BZB4"/>
<keyword evidence="10" id="KW-1185">Reference proteome</keyword>
<feature type="region of interest" description="Disordered" evidence="7">
    <location>
        <begin position="1"/>
        <end position="28"/>
    </location>
</feature>
<evidence type="ECO:0000313" key="10">
    <source>
        <dbReference type="Proteomes" id="UP000824998"/>
    </source>
</evidence>
<dbReference type="GO" id="GO:0005634">
    <property type="term" value="C:nucleus"/>
    <property type="evidence" value="ECO:0007669"/>
    <property type="project" value="TreeGrafter"/>
</dbReference>
<dbReference type="InterPro" id="IPR017441">
    <property type="entry name" value="Protein_kinase_ATP_BS"/>
</dbReference>
<dbReference type="SUPFAM" id="SSF56112">
    <property type="entry name" value="Protein kinase-like (PK-like)"/>
    <property type="match status" value="1"/>
</dbReference>
<proteinExistence type="predicted"/>
<keyword evidence="5 6" id="KW-0067">ATP-binding</keyword>
<feature type="compositionally biased region" description="Acidic residues" evidence="7">
    <location>
        <begin position="12"/>
        <end position="27"/>
    </location>
</feature>
<dbReference type="InterPro" id="IPR011009">
    <property type="entry name" value="Kinase-like_dom_sf"/>
</dbReference>
<evidence type="ECO:0000256" key="7">
    <source>
        <dbReference type="SAM" id="MobiDB-lite"/>
    </source>
</evidence>
<evidence type="ECO:0000256" key="1">
    <source>
        <dbReference type="ARBA" id="ARBA00022527"/>
    </source>
</evidence>
<evidence type="ECO:0000256" key="5">
    <source>
        <dbReference type="ARBA" id="ARBA00022840"/>
    </source>
</evidence>
<keyword evidence="1" id="KW-0723">Serine/threonine-protein kinase</keyword>
<dbReference type="InterPro" id="IPR051175">
    <property type="entry name" value="CLK_kinases"/>
</dbReference>
<keyword evidence="2" id="KW-0808">Transferase</keyword>
<dbReference type="Pfam" id="PF00069">
    <property type="entry name" value="Pkinase"/>
    <property type="match status" value="1"/>
</dbReference>
<feature type="binding site" evidence="6">
    <location>
        <position position="82"/>
    </location>
    <ligand>
        <name>ATP</name>
        <dbReference type="ChEBI" id="CHEBI:30616"/>
    </ligand>
</feature>
<dbReference type="PROSITE" id="PS50011">
    <property type="entry name" value="PROTEIN_KINASE_DOM"/>
    <property type="match status" value="1"/>
</dbReference>
<evidence type="ECO:0000313" key="9">
    <source>
        <dbReference type="EMBL" id="KAG9228478.1"/>
    </source>
</evidence>
<dbReference type="EMBL" id="MU251931">
    <property type="protein sequence ID" value="KAG9228478.1"/>
    <property type="molecule type" value="Genomic_DNA"/>
</dbReference>
<reference evidence="9" key="1">
    <citation type="journal article" date="2021" name="IMA Fungus">
        <title>Genomic characterization of three marine fungi, including Emericellopsis atlantica sp. nov. with signatures of a generalist lifestyle and marine biomass degradation.</title>
        <authorList>
            <person name="Hagestad O.C."/>
            <person name="Hou L."/>
            <person name="Andersen J.H."/>
            <person name="Hansen E.H."/>
            <person name="Altermark B."/>
            <person name="Li C."/>
            <person name="Kuhnert E."/>
            <person name="Cox R.J."/>
            <person name="Crous P.W."/>
            <person name="Spatafora J.W."/>
            <person name="Lail K."/>
            <person name="Amirebrahimi M."/>
            <person name="Lipzen A."/>
            <person name="Pangilinan J."/>
            <person name="Andreopoulos W."/>
            <person name="Hayes R.D."/>
            <person name="Ng V."/>
            <person name="Grigoriev I.V."/>
            <person name="Jackson S.A."/>
            <person name="Sutton T.D.S."/>
            <person name="Dobson A.D.W."/>
            <person name="Rama T."/>
        </authorList>
    </citation>
    <scope>NUCLEOTIDE SEQUENCE</scope>
    <source>
        <strain evidence="9">TRa018bII</strain>
    </source>
</reference>
<evidence type="ECO:0000256" key="2">
    <source>
        <dbReference type="ARBA" id="ARBA00022679"/>
    </source>
</evidence>
<organism evidence="9 10">
    <name type="scientific">Amylocarpus encephaloides</name>
    <dbReference type="NCBI Taxonomy" id="45428"/>
    <lineage>
        <taxon>Eukaryota</taxon>
        <taxon>Fungi</taxon>
        <taxon>Dikarya</taxon>
        <taxon>Ascomycota</taxon>
        <taxon>Pezizomycotina</taxon>
        <taxon>Leotiomycetes</taxon>
        <taxon>Helotiales</taxon>
        <taxon>Helotiales incertae sedis</taxon>
        <taxon>Amylocarpus</taxon>
    </lineage>
</organism>
<dbReference type="Gene3D" id="3.30.200.20">
    <property type="entry name" value="Phosphorylase Kinase, domain 1"/>
    <property type="match status" value="1"/>
</dbReference>
<evidence type="ECO:0000256" key="6">
    <source>
        <dbReference type="PROSITE-ProRule" id="PRU10141"/>
    </source>
</evidence>
<name>A0A9P8BZB4_9HELO</name>
<gene>
    <name evidence="9" type="ORF">BJ875DRAFT_238536</name>
</gene>
<dbReference type="PROSITE" id="PS00107">
    <property type="entry name" value="PROTEIN_KINASE_ATP"/>
    <property type="match status" value="1"/>
</dbReference>
<keyword evidence="4 9" id="KW-0418">Kinase</keyword>
<dbReference type="GO" id="GO:0005524">
    <property type="term" value="F:ATP binding"/>
    <property type="evidence" value="ECO:0007669"/>
    <property type="project" value="UniProtKB-UniRule"/>
</dbReference>
<evidence type="ECO:0000256" key="4">
    <source>
        <dbReference type="ARBA" id="ARBA00022777"/>
    </source>
</evidence>
<dbReference type="PANTHER" id="PTHR45646:SF11">
    <property type="entry name" value="SERINE_THREONINE-PROTEIN KINASE DOA"/>
    <property type="match status" value="1"/>
</dbReference>
<protein>
    <submittedName>
        <fullName evidence="9">Kinase domain-containing protein</fullName>
    </submittedName>
</protein>
<dbReference type="GO" id="GO:0043484">
    <property type="term" value="P:regulation of RNA splicing"/>
    <property type="evidence" value="ECO:0007669"/>
    <property type="project" value="TreeGrafter"/>
</dbReference>
<accession>A0A9P8BZB4</accession>
<dbReference type="PANTHER" id="PTHR45646">
    <property type="entry name" value="SERINE/THREONINE-PROTEIN KINASE DOA-RELATED"/>
    <property type="match status" value="1"/>
</dbReference>
<keyword evidence="3 6" id="KW-0547">Nucleotide-binding</keyword>
<evidence type="ECO:0000256" key="3">
    <source>
        <dbReference type="ARBA" id="ARBA00022741"/>
    </source>
</evidence>
<dbReference type="GO" id="GO:0004674">
    <property type="term" value="F:protein serine/threonine kinase activity"/>
    <property type="evidence" value="ECO:0007669"/>
    <property type="project" value="UniProtKB-KW"/>
</dbReference>
<feature type="domain" description="Protein kinase" evidence="8">
    <location>
        <begin position="53"/>
        <end position="393"/>
    </location>
</feature>
<dbReference type="Gene3D" id="1.10.510.10">
    <property type="entry name" value="Transferase(Phosphotransferase) domain 1"/>
    <property type="match status" value="1"/>
</dbReference>
<sequence length="404" mass="46826">MEPAIAVSSKDEEWDSDELEEHDEIEANSEPVDRYDSKLYYPLTIGEVLDKRYKIVHKLGWGGYSTVWMAHDTREGKYVALKILTSAKRGHTHGESDVINERLQGRRKSNLVTYHKMFELPAGKRSHVHRVLVLPLMGPNLDQTCLEMPTSTHMHYRMSAAWQLLLSLKDLHKAKIVHRDLNPGAVMWGMKSLDEYDTTAIYKHLGQPRQFDLGRLWKRGDLVKPMTIPETLREDNIYLGDFGMAIKDDTAVTTKVQTPTRFCAPERFHKADPSFASDMWSYMCIFAWLYLGFHPVRGRGGVQIMSDLVNTLGLLPEQWHGYFKYYDEQGDDGWYDQSRVPVEHETLMSKVARRQPAVSQEEQELVVRVFEKVFCYEPTYRWTAAQLLEDPDFIDLMGRYISIS</sequence>
<comment type="caution">
    <text evidence="9">The sequence shown here is derived from an EMBL/GenBank/DDBJ whole genome shotgun (WGS) entry which is preliminary data.</text>
</comment>
<evidence type="ECO:0000259" key="8">
    <source>
        <dbReference type="PROSITE" id="PS50011"/>
    </source>
</evidence>
<dbReference type="InterPro" id="IPR000719">
    <property type="entry name" value="Prot_kinase_dom"/>
</dbReference>
<dbReference type="SMART" id="SM00220">
    <property type="entry name" value="S_TKc"/>
    <property type="match status" value="1"/>
</dbReference>